<dbReference type="AlphaFoldDB" id="A0A4Z0PZ19"/>
<organism evidence="2 3">
    <name type="scientific">Hymenobacter metallicola</name>
    <dbReference type="NCBI Taxonomy" id="2563114"/>
    <lineage>
        <taxon>Bacteria</taxon>
        <taxon>Pseudomonadati</taxon>
        <taxon>Bacteroidota</taxon>
        <taxon>Cytophagia</taxon>
        <taxon>Cytophagales</taxon>
        <taxon>Hymenobacteraceae</taxon>
        <taxon>Hymenobacter</taxon>
    </lineage>
</organism>
<dbReference type="PRINTS" id="PR00702">
    <property type="entry name" value="ACRIFLAVINRP"/>
</dbReference>
<dbReference type="SUPFAM" id="SSF82714">
    <property type="entry name" value="Multidrug efflux transporter AcrB TolC docking domain, DN and DC subdomains"/>
    <property type="match status" value="1"/>
</dbReference>
<keyword evidence="1" id="KW-1133">Transmembrane helix</keyword>
<dbReference type="GO" id="GO:0042910">
    <property type="term" value="F:xenobiotic transmembrane transporter activity"/>
    <property type="evidence" value="ECO:0007669"/>
    <property type="project" value="TreeGrafter"/>
</dbReference>
<dbReference type="Gene3D" id="3.30.2090.10">
    <property type="entry name" value="Multidrug efflux transporter AcrB TolC docking domain, DN and DC subdomains"/>
    <property type="match status" value="1"/>
</dbReference>
<gene>
    <name evidence="2" type="ORF">E5K02_23415</name>
</gene>
<feature type="transmembrane region" description="Helical" evidence="1">
    <location>
        <begin position="446"/>
        <end position="463"/>
    </location>
</feature>
<accession>A0A4Z0PZ19</accession>
<dbReference type="PANTHER" id="PTHR32063:SF19">
    <property type="entry name" value="CATION EFFLUX SYSTEM PROTEIN CUSA"/>
    <property type="match status" value="1"/>
</dbReference>
<dbReference type="InterPro" id="IPR027463">
    <property type="entry name" value="AcrB_DN_DC_subdom"/>
</dbReference>
<dbReference type="RefSeq" id="WP_135398565.1">
    <property type="nucleotide sequence ID" value="NZ_SRMB01000006.1"/>
</dbReference>
<dbReference type="Gene3D" id="1.20.1640.10">
    <property type="entry name" value="Multidrug efflux transporter AcrB transmembrane domain"/>
    <property type="match status" value="2"/>
</dbReference>
<sequence>MDNTKRLEIIESSSKQVSRGIFFSTIIIVTSFFPVFLLTGQEGKLFHPLAWTKSFILIIDAILAVTLAPVLISFFLKGKFKTEDQNPLNRFLERIYSPMLHWVMRWRKTTLAINVLALLVSIPLVLSLGTEFMPPLNEGSILFMPVAQPDVSNTEMKRILQVQDKIIKQVPEVLSVLGKAGRASSATDNSPINMIETIILLKPREQWRAGMTKAKLIEEMNGKLQIPGVVNGWTQPIINRINMLSTGIRTDVGVKVYGQNLSTINQVSNQVNAALKGVPGVEDLYVEPVTGGKYLEIEMNRPELARYGLTVDQVNEVVESAIGGAPIASTVEGRRRFAINVRLAQDYRNSLADLKRIPIQSAGFGPVPLSAVTTIRYAEGPPMISSENAQLRGAVLFNVRGRDLGSTVNDAMQKLQSLESKLPQGYYLEWSGQYENLISSQRTLKLILPLVLVVIFGALYFAFHSVREAFMSLITIPFALIGGAYMVYFYGVNLSVAVAVGFIALFGLAVETGVIMVIYLNDAMQRLVAEKGNSRETISPQDLQEAVFHGAAKRLRPKLMTVSVSLFGLVPVLWATGTGSDVMLPIVLPMIGGVFTSATHILLVTPLIFLYTKEYELRKFGKIDVLEVSH</sequence>
<feature type="transmembrane region" description="Helical" evidence="1">
    <location>
        <begin position="470"/>
        <end position="490"/>
    </location>
</feature>
<name>A0A4Z0PZ19_9BACT</name>
<comment type="caution">
    <text evidence="2">The sequence shown here is derived from an EMBL/GenBank/DDBJ whole genome shotgun (WGS) entry which is preliminary data.</text>
</comment>
<dbReference type="PANTHER" id="PTHR32063">
    <property type="match status" value="1"/>
</dbReference>
<keyword evidence="3" id="KW-1185">Reference proteome</keyword>
<dbReference type="Gene3D" id="3.30.70.1430">
    <property type="entry name" value="Multidrug efflux transporter AcrB pore domain"/>
    <property type="match status" value="1"/>
</dbReference>
<proteinExistence type="predicted"/>
<dbReference type="SUPFAM" id="SSF82866">
    <property type="entry name" value="Multidrug efflux transporter AcrB transmembrane domain"/>
    <property type="match status" value="2"/>
</dbReference>
<keyword evidence="1" id="KW-0812">Transmembrane</keyword>
<reference evidence="2 3" key="1">
    <citation type="submission" date="2019-04" db="EMBL/GenBank/DDBJ databases">
        <authorList>
            <person name="Feng G."/>
            <person name="Zhang J."/>
            <person name="Zhu H."/>
        </authorList>
    </citation>
    <scope>NUCLEOTIDE SEQUENCE [LARGE SCALE GENOMIC DNA]</scope>
    <source>
        <strain evidence="2 3">9PBR-1</strain>
    </source>
</reference>
<evidence type="ECO:0000256" key="1">
    <source>
        <dbReference type="SAM" id="Phobius"/>
    </source>
</evidence>
<feature type="transmembrane region" description="Helical" evidence="1">
    <location>
        <begin position="496"/>
        <end position="520"/>
    </location>
</feature>
<protein>
    <submittedName>
        <fullName evidence="2">Efflux RND transporter permease subunit</fullName>
    </submittedName>
</protein>
<dbReference type="GO" id="GO:0005886">
    <property type="term" value="C:plasma membrane"/>
    <property type="evidence" value="ECO:0007669"/>
    <property type="project" value="TreeGrafter"/>
</dbReference>
<dbReference type="InterPro" id="IPR001036">
    <property type="entry name" value="Acrflvin-R"/>
</dbReference>
<feature type="transmembrane region" description="Helical" evidence="1">
    <location>
        <begin position="582"/>
        <end position="612"/>
    </location>
</feature>
<feature type="transmembrane region" description="Helical" evidence="1">
    <location>
        <begin position="55"/>
        <end position="76"/>
    </location>
</feature>
<dbReference type="Proteomes" id="UP000298471">
    <property type="component" value="Unassembled WGS sequence"/>
</dbReference>
<evidence type="ECO:0000313" key="2">
    <source>
        <dbReference type="EMBL" id="TGE22685.1"/>
    </source>
</evidence>
<feature type="transmembrane region" description="Helical" evidence="1">
    <location>
        <begin position="111"/>
        <end position="129"/>
    </location>
</feature>
<dbReference type="Gene3D" id="3.30.70.1440">
    <property type="entry name" value="Multidrug efflux transporter AcrB pore domain"/>
    <property type="match status" value="1"/>
</dbReference>
<feature type="transmembrane region" description="Helical" evidence="1">
    <location>
        <begin position="21"/>
        <end position="40"/>
    </location>
</feature>
<evidence type="ECO:0000313" key="3">
    <source>
        <dbReference type="Proteomes" id="UP000298471"/>
    </source>
</evidence>
<dbReference type="Pfam" id="PF00873">
    <property type="entry name" value="ACR_tran"/>
    <property type="match status" value="1"/>
</dbReference>
<dbReference type="OrthoDB" id="636130at2"/>
<dbReference type="EMBL" id="SRMB01000006">
    <property type="protein sequence ID" value="TGE22685.1"/>
    <property type="molecule type" value="Genomic_DNA"/>
</dbReference>
<feature type="transmembrane region" description="Helical" evidence="1">
    <location>
        <begin position="559"/>
        <end position="576"/>
    </location>
</feature>
<keyword evidence="1" id="KW-0472">Membrane</keyword>